<dbReference type="EMBL" id="UNSC01000004">
    <property type="protein sequence ID" value="SZD72911.1"/>
    <property type="molecule type" value="Genomic_DNA"/>
</dbReference>
<dbReference type="Proteomes" id="UP000262142">
    <property type="component" value="Unassembled WGS sequence"/>
</dbReference>
<feature type="transmembrane region" description="Helical" evidence="1">
    <location>
        <begin position="12"/>
        <end position="30"/>
    </location>
</feature>
<keyword evidence="1" id="KW-0812">Transmembrane</keyword>
<keyword evidence="1" id="KW-0472">Membrane</keyword>
<dbReference type="GO" id="GO:0016740">
    <property type="term" value="F:transferase activity"/>
    <property type="evidence" value="ECO:0007669"/>
    <property type="project" value="UniProtKB-KW"/>
</dbReference>
<name>A0A383U179_9FLAO</name>
<feature type="transmembrane region" description="Helical" evidence="1">
    <location>
        <begin position="216"/>
        <end position="232"/>
    </location>
</feature>
<accession>A0A383U179</accession>
<keyword evidence="3" id="KW-1185">Reference proteome</keyword>
<dbReference type="OrthoDB" id="1467772at2"/>
<evidence type="ECO:0000313" key="3">
    <source>
        <dbReference type="Proteomes" id="UP000262142"/>
    </source>
</evidence>
<feature type="transmembrane region" description="Helical" evidence="1">
    <location>
        <begin position="244"/>
        <end position="262"/>
    </location>
</feature>
<evidence type="ECO:0000256" key="1">
    <source>
        <dbReference type="SAM" id="Phobius"/>
    </source>
</evidence>
<feature type="transmembrane region" description="Helical" evidence="1">
    <location>
        <begin position="122"/>
        <end position="139"/>
    </location>
</feature>
<gene>
    <name evidence="2" type="ORF">SAMEA104719789_01026</name>
</gene>
<proteinExistence type="predicted"/>
<keyword evidence="2" id="KW-0808">Transferase</keyword>
<sequence>MLKKWKIRWVENQIWVAICCTALAFFIQLNLNEININLLIIQFLATLSMYRLAVHSQQINFKIFSFHILLPGLLPGLLAAIIGFVYLKTETLLLLAFLAVLSLQYSFPLLGKNFRKIQRLKIFIIASIWASSIVFLPILDSGELIGIQTLLLWVSIFLFVLAISIPFDWRDSDSDAAELKTLPQELGKEQSLKLANRVLVLSVLFFILAQETIVNSFIFSFLLTVVLASFLFKKSSKFSKKYFVSFWVEILSAMPLLIYGMLQLLN</sequence>
<feature type="transmembrane region" description="Helical" evidence="1">
    <location>
        <begin position="92"/>
        <end position="110"/>
    </location>
</feature>
<dbReference type="RefSeq" id="WP_119059356.1">
    <property type="nucleotide sequence ID" value="NZ_UNSC01000004.1"/>
</dbReference>
<feature type="transmembrane region" description="Helical" evidence="1">
    <location>
        <begin position="36"/>
        <end position="54"/>
    </location>
</feature>
<reference evidence="2 3" key="1">
    <citation type="submission" date="2018-09" db="EMBL/GenBank/DDBJ databases">
        <authorList>
            <consortium name="Pathogen Informatics"/>
        </authorList>
    </citation>
    <scope>NUCLEOTIDE SEQUENCE [LARGE SCALE GENOMIC DNA]</scope>
    <source>
        <strain evidence="2 3">OH-22767</strain>
    </source>
</reference>
<feature type="transmembrane region" description="Helical" evidence="1">
    <location>
        <begin position="145"/>
        <end position="165"/>
    </location>
</feature>
<keyword evidence="1" id="KW-1133">Transmembrane helix</keyword>
<dbReference type="AlphaFoldDB" id="A0A383U179"/>
<evidence type="ECO:0000313" key="2">
    <source>
        <dbReference type="EMBL" id="SZD72911.1"/>
    </source>
</evidence>
<feature type="transmembrane region" description="Helical" evidence="1">
    <location>
        <begin position="66"/>
        <end position="86"/>
    </location>
</feature>
<organism evidence="2 3">
    <name type="scientific">Candidatus Ornithobacterium hominis</name>
    <dbReference type="NCBI Taxonomy" id="2497989"/>
    <lineage>
        <taxon>Bacteria</taxon>
        <taxon>Pseudomonadati</taxon>
        <taxon>Bacteroidota</taxon>
        <taxon>Flavobacteriia</taxon>
        <taxon>Flavobacteriales</taxon>
        <taxon>Weeksellaceae</taxon>
        <taxon>Ornithobacterium</taxon>
    </lineage>
</organism>
<protein>
    <submittedName>
        <fullName evidence="2">Prenyltransferase</fullName>
    </submittedName>
</protein>